<dbReference type="CDD" id="cd02440">
    <property type="entry name" value="AdoMet_MTases"/>
    <property type="match status" value="1"/>
</dbReference>
<dbReference type="Pfam" id="PF02527">
    <property type="entry name" value="GidB"/>
    <property type="match status" value="1"/>
</dbReference>
<dbReference type="InterPro" id="IPR029063">
    <property type="entry name" value="SAM-dependent_MTases_sf"/>
</dbReference>
<dbReference type="HAMAP" id="MF_00074">
    <property type="entry name" value="16SrRNA_methyltr_G"/>
    <property type="match status" value="1"/>
</dbReference>
<evidence type="ECO:0000256" key="3">
    <source>
        <dbReference type="ARBA" id="ARBA00022679"/>
    </source>
</evidence>
<protein>
    <recommendedName>
        <fullName evidence="7">Ribosomal RNA small subunit methyltransferase G</fullName>
    </recommendedName>
</protein>
<keyword evidence="1" id="KW-0963">Cytoplasm</keyword>
<dbReference type="SUPFAM" id="SSF53335">
    <property type="entry name" value="S-adenosyl-L-methionine-dependent methyltransferases"/>
    <property type="match status" value="1"/>
</dbReference>
<evidence type="ECO:0000256" key="4">
    <source>
        <dbReference type="SAM" id="MobiDB-lite"/>
    </source>
</evidence>
<dbReference type="OrthoDB" id="784548at2759"/>
<accession>A0A448YYS1</accession>
<dbReference type="Gene3D" id="3.40.50.150">
    <property type="entry name" value="Vaccinia Virus protein VP39"/>
    <property type="match status" value="1"/>
</dbReference>
<evidence type="ECO:0000256" key="1">
    <source>
        <dbReference type="ARBA" id="ARBA00022490"/>
    </source>
</evidence>
<dbReference type="PANTHER" id="PTHR31760:SF0">
    <property type="entry name" value="S-ADENOSYL-L-METHIONINE-DEPENDENT METHYLTRANSFERASES SUPERFAMILY PROTEIN"/>
    <property type="match status" value="1"/>
</dbReference>
<organism evidence="5 6">
    <name type="scientific">Pseudo-nitzschia multistriata</name>
    <dbReference type="NCBI Taxonomy" id="183589"/>
    <lineage>
        <taxon>Eukaryota</taxon>
        <taxon>Sar</taxon>
        <taxon>Stramenopiles</taxon>
        <taxon>Ochrophyta</taxon>
        <taxon>Bacillariophyta</taxon>
        <taxon>Bacillariophyceae</taxon>
        <taxon>Bacillariophycidae</taxon>
        <taxon>Bacillariales</taxon>
        <taxon>Bacillariaceae</taxon>
        <taxon>Pseudo-nitzschia</taxon>
    </lineage>
</organism>
<gene>
    <name evidence="5" type="ORF">PSNMU_V1.4_AUG-EV-PASAV3_0016250</name>
</gene>
<feature type="region of interest" description="Disordered" evidence="4">
    <location>
        <begin position="344"/>
        <end position="405"/>
    </location>
</feature>
<evidence type="ECO:0000313" key="6">
    <source>
        <dbReference type="Proteomes" id="UP000291116"/>
    </source>
</evidence>
<dbReference type="Proteomes" id="UP000291116">
    <property type="component" value="Unassembled WGS sequence"/>
</dbReference>
<dbReference type="GO" id="GO:0005829">
    <property type="term" value="C:cytosol"/>
    <property type="evidence" value="ECO:0007669"/>
    <property type="project" value="TreeGrafter"/>
</dbReference>
<name>A0A448YYS1_9STRA</name>
<evidence type="ECO:0008006" key="7">
    <source>
        <dbReference type="Google" id="ProtNLM"/>
    </source>
</evidence>
<feature type="compositionally biased region" description="Basic residues" evidence="4">
    <location>
        <begin position="344"/>
        <end position="361"/>
    </location>
</feature>
<feature type="region of interest" description="Disordered" evidence="4">
    <location>
        <begin position="1"/>
        <end position="20"/>
    </location>
</feature>
<dbReference type="AlphaFoldDB" id="A0A448YYS1"/>
<dbReference type="GO" id="GO:0070043">
    <property type="term" value="F:rRNA (guanine-N7-)-methyltransferase activity"/>
    <property type="evidence" value="ECO:0007669"/>
    <property type="project" value="TreeGrafter"/>
</dbReference>
<keyword evidence="2" id="KW-0698">rRNA processing</keyword>
<feature type="compositionally biased region" description="Polar residues" evidence="4">
    <location>
        <begin position="8"/>
        <end position="20"/>
    </location>
</feature>
<keyword evidence="3" id="KW-0808">Transferase</keyword>
<proteinExistence type="inferred from homology"/>
<evidence type="ECO:0000256" key="2">
    <source>
        <dbReference type="ARBA" id="ARBA00022552"/>
    </source>
</evidence>
<reference evidence="5 6" key="1">
    <citation type="submission" date="2019-01" db="EMBL/GenBank/DDBJ databases">
        <authorList>
            <person name="Ferrante I. M."/>
        </authorList>
    </citation>
    <scope>NUCLEOTIDE SEQUENCE [LARGE SCALE GENOMIC DNA]</scope>
    <source>
        <strain evidence="5 6">B856</strain>
    </source>
</reference>
<evidence type="ECO:0000313" key="5">
    <source>
        <dbReference type="EMBL" id="VEU34904.1"/>
    </source>
</evidence>
<dbReference type="InterPro" id="IPR003682">
    <property type="entry name" value="rRNA_ssu_MeTfrase_G"/>
</dbReference>
<sequence length="405" mass="44062">MKDLCSEAHNNQSPNASNMSYSLRSPRRCALGSVAWLLLAVLVVSHSSVEKNLPSGNHIFPALAVSAFQQSTPIGYRTSSSTGALSRSRLALADNSRSTSVDFSLSPTSDTAKRIVRENLGLTSKQYQELAKLAVLVDDWNTRVNLISRKDCSPEVVFGRHILPSLAPLALTSSLTDDNDEESACAPLELSAGQRVCDVGTGGGFPGLPLAIAFPDVEFLLVDSVGKKITAVQDMADQLGLKNVKTYHGRAESISGDFAWVTGRSVSALPSFCFWIHHLLEKKNGRLVYLIGGEIDEDILEEAIVDEEIEELLDVPGVSDKRVLVFPKPAVDFLAEVSGETLKVPKRGGAGKHGVNRKQQRGKKEAGSQQRKKKNDAKGQWAKRDSSTPKQRGYSNFKRFDSLEN</sequence>
<keyword evidence="6" id="KW-1185">Reference proteome</keyword>
<dbReference type="PANTHER" id="PTHR31760">
    <property type="entry name" value="S-ADENOSYL-L-METHIONINE-DEPENDENT METHYLTRANSFERASES SUPERFAMILY PROTEIN"/>
    <property type="match status" value="1"/>
</dbReference>
<dbReference type="EMBL" id="CAACVS010000042">
    <property type="protein sequence ID" value="VEU34904.1"/>
    <property type="molecule type" value="Genomic_DNA"/>
</dbReference>